<proteinExistence type="predicted"/>
<reference evidence="2" key="1">
    <citation type="journal article" date="2015" name="Nature">
        <title>Complex archaea that bridge the gap between prokaryotes and eukaryotes.</title>
        <authorList>
            <person name="Spang A."/>
            <person name="Saw J.H."/>
            <person name="Jorgensen S.L."/>
            <person name="Zaremba-Niedzwiedzka K."/>
            <person name="Martijn J."/>
            <person name="Lind A.E."/>
            <person name="van Eijk R."/>
            <person name="Schleper C."/>
            <person name="Guy L."/>
            <person name="Ettema T.J."/>
        </authorList>
    </citation>
    <scope>NUCLEOTIDE SEQUENCE</scope>
</reference>
<feature type="compositionally biased region" description="Basic and acidic residues" evidence="1">
    <location>
        <begin position="1"/>
        <end position="17"/>
    </location>
</feature>
<evidence type="ECO:0000256" key="1">
    <source>
        <dbReference type="SAM" id="MobiDB-lite"/>
    </source>
</evidence>
<gene>
    <name evidence="2" type="ORF">LCGC14_1160530</name>
</gene>
<protein>
    <submittedName>
        <fullName evidence="2">Uncharacterized protein</fullName>
    </submittedName>
</protein>
<comment type="caution">
    <text evidence="2">The sequence shown here is derived from an EMBL/GenBank/DDBJ whole genome shotgun (WGS) entry which is preliminary data.</text>
</comment>
<evidence type="ECO:0000313" key="2">
    <source>
        <dbReference type="EMBL" id="KKM98176.1"/>
    </source>
</evidence>
<feature type="region of interest" description="Disordered" evidence="1">
    <location>
        <begin position="1"/>
        <end position="25"/>
    </location>
</feature>
<dbReference type="AlphaFoldDB" id="A0A0F9MFQ9"/>
<sequence length="112" mass="12617">MRLRRRREEKIEHHDPDSMGSGFDPEEYSYVMSALERSADQMINDPQNRAAPGEPGHVDYVMVFDDLLKDWGNSNGGLPLYQRGKSATRLIAQEIDSLKNRIAILEARGGAS</sequence>
<name>A0A0F9MFQ9_9ZZZZ</name>
<accession>A0A0F9MFQ9</accession>
<dbReference type="EMBL" id="LAZR01005656">
    <property type="protein sequence ID" value="KKM98176.1"/>
    <property type="molecule type" value="Genomic_DNA"/>
</dbReference>
<organism evidence="2">
    <name type="scientific">marine sediment metagenome</name>
    <dbReference type="NCBI Taxonomy" id="412755"/>
    <lineage>
        <taxon>unclassified sequences</taxon>
        <taxon>metagenomes</taxon>
        <taxon>ecological metagenomes</taxon>
    </lineage>
</organism>